<keyword evidence="2" id="KW-0812">Transmembrane</keyword>
<name>A0A0S4M0G3_9BURK</name>
<dbReference type="Proteomes" id="UP000198651">
    <property type="component" value="Chromosome I"/>
</dbReference>
<proteinExistence type="predicted"/>
<gene>
    <name evidence="3" type="primary">gspG</name>
    <name evidence="3" type="ORF">Ark11_0438</name>
</gene>
<evidence type="ECO:0000256" key="1">
    <source>
        <dbReference type="ARBA" id="ARBA00022481"/>
    </source>
</evidence>
<dbReference type="Gene3D" id="3.30.700.10">
    <property type="entry name" value="Glycoprotein, Type 4 Pilin"/>
    <property type="match status" value="1"/>
</dbReference>
<feature type="transmembrane region" description="Helical" evidence="2">
    <location>
        <begin position="12"/>
        <end position="34"/>
    </location>
</feature>
<keyword evidence="1" id="KW-0488">Methylation</keyword>
<sequence>MAYRIKIGKMKKGFTFIELIAVMVIISLLVSIAVPRYHYAIERAKISTLKQDLFILRKVIDEYYSDKGFYPKSLESLQEESYIRSIPIDPTTKDRLWEEIRDDNDINSGIKDVRSRAQGKSYEGISYADY</sequence>
<dbReference type="GO" id="GO:0015628">
    <property type="term" value="P:protein secretion by the type II secretion system"/>
    <property type="evidence" value="ECO:0007669"/>
    <property type="project" value="InterPro"/>
</dbReference>
<dbReference type="InterPro" id="IPR045584">
    <property type="entry name" value="Pilin-like"/>
</dbReference>
<dbReference type="EMBL" id="LN906597">
    <property type="protein sequence ID" value="CUT17287.1"/>
    <property type="molecule type" value="Genomic_DNA"/>
</dbReference>
<keyword evidence="2" id="KW-0472">Membrane</keyword>
<protein>
    <submittedName>
        <fullName evidence="3">Type II secretion system protein G</fullName>
    </submittedName>
</protein>
<evidence type="ECO:0000313" key="3">
    <source>
        <dbReference type="EMBL" id="CUT17287.1"/>
    </source>
</evidence>
<dbReference type="InterPro" id="IPR000983">
    <property type="entry name" value="Bac_GSPG_pilin"/>
</dbReference>
<dbReference type="Pfam" id="PF07963">
    <property type="entry name" value="N_methyl"/>
    <property type="match status" value="1"/>
</dbReference>
<evidence type="ECO:0000256" key="2">
    <source>
        <dbReference type="SAM" id="Phobius"/>
    </source>
</evidence>
<dbReference type="SUPFAM" id="SSF54523">
    <property type="entry name" value="Pili subunits"/>
    <property type="match status" value="1"/>
</dbReference>
<dbReference type="AlphaFoldDB" id="A0A0S4M0G3"/>
<organism evidence="3 4">
    <name type="scientific">Candidatus Ichthyocystis hellenicum</name>
    <dbReference type="NCBI Taxonomy" id="1561003"/>
    <lineage>
        <taxon>Bacteria</taxon>
        <taxon>Pseudomonadati</taxon>
        <taxon>Pseudomonadota</taxon>
        <taxon>Betaproteobacteria</taxon>
        <taxon>Burkholderiales</taxon>
        <taxon>Candidatus Ichthyocystis</taxon>
    </lineage>
</organism>
<dbReference type="InterPro" id="IPR012902">
    <property type="entry name" value="N_methyl_site"/>
</dbReference>
<keyword evidence="4" id="KW-1185">Reference proteome</keyword>
<dbReference type="STRING" id="1561003.Ark11_0438"/>
<dbReference type="OrthoDB" id="9795612at2"/>
<keyword evidence="2" id="KW-1133">Transmembrane helix</keyword>
<evidence type="ECO:0000313" key="4">
    <source>
        <dbReference type="Proteomes" id="UP000198651"/>
    </source>
</evidence>
<accession>A0A0S4M0G3</accession>
<dbReference type="GO" id="GO:0015627">
    <property type="term" value="C:type II protein secretion system complex"/>
    <property type="evidence" value="ECO:0007669"/>
    <property type="project" value="InterPro"/>
</dbReference>
<dbReference type="NCBIfam" id="TIGR02532">
    <property type="entry name" value="IV_pilin_GFxxxE"/>
    <property type="match status" value="1"/>
</dbReference>
<dbReference type="PRINTS" id="PR00813">
    <property type="entry name" value="BCTERIALGSPG"/>
</dbReference>
<dbReference type="RefSeq" id="WP_092342084.1">
    <property type="nucleotide sequence ID" value="NZ_LN906597.1"/>
</dbReference>
<reference evidence="4" key="1">
    <citation type="submission" date="2015-11" db="EMBL/GenBank/DDBJ databases">
        <authorList>
            <person name="Seth-Smith H.M.B."/>
        </authorList>
    </citation>
    <scope>NUCLEOTIDE SEQUENCE [LARGE SCALE GENOMIC DNA]</scope>
    <source>
        <strain evidence="4">2013Ark11</strain>
    </source>
</reference>